<protein>
    <submittedName>
        <fullName evidence="2">Uncharacterized protein</fullName>
    </submittedName>
</protein>
<organism evidence="2 3">
    <name type="scientific">Cylicostephanus goldi</name>
    <name type="common">Nematode worm</name>
    <dbReference type="NCBI Taxonomy" id="71465"/>
    <lineage>
        <taxon>Eukaryota</taxon>
        <taxon>Metazoa</taxon>
        <taxon>Ecdysozoa</taxon>
        <taxon>Nematoda</taxon>
        <taxon>Chromadorea</taxon>
        <taxon>Rhabditida</taxon>
        <taxon>Rhabditina</taxon>
        <taxon>Rhabditomorpha</taxon>
        <taxon>Strongyloidea</taxon>
        <taxon>Strongylidae</taxon>
        <taxon>Cylicostephanus</taxon>
    </lineage>
</organism>
<sequence>MDDDNHELASLRANADNLGRCLHALLERIEHLEHKTDAKSPRPQAVVVTDSNGNDDDRTKKDEQVEISDSVSTDPKTGLKKRTIVTERVLTTKTFHALSLDPTPSMAPVSNGRILSPGYQARVVHIDAKQLNQSEVGVIYAIYEQSVASVSPLWVGNWDHVPFGF</sequence>
<reference evidence="2 3" key="1">
    <citation type="submission" date="2018-11" db="EMBL/GenBank/DDBJ databases">
        <authorList>
            <consortium name="Pathogen Informatics"/>
        </authorList>
    </citation>
    <scope>NUCLEOTIDE SEQUENCE [LARGE SCALE GENOMIC DNA]</scope>
</reference>
<evidence type="ECO:0000256" key="1">
    <source>
        <dbReference type="SAM" id="MobiDB-lite"/>
    </source>
</evidence>
<gene>
    <name evidence="2" type="ORF">CGOC_LOCUS4205</name>
</gene>
<dbReference type="Proteomes" id="UP000271889">
    <property type="component" value="Unassembled WGS sequence"/>
</dbReference>
<evidence type="ECO:0000313" key="2">
    <source>
        <dbReference type="EMBL" id="VDK58063.1"/>
    </source>
</evidence>
<keyword evidence="3" id="KW-1185">Reference proteome</keyword>
<evidence type="ECO:0000313" key="3">
    <source>
        <dbReference type="Proteomes" id="UP000271889"/>
    </source>
</evidence>
<accession>A0A3P6RPU9</accession>
<feature type="region of interest" description="Disordered" evidence="1">
    <location>
        <begin position="34"/>
        <end position="78"/>
    </location>
</feature>
<dbReference type="OrthoDB" id="65789at2759"/>
<name>A0A3P6RPU9_CYLGO</name>
<proteinExistence type="predicted"/>
<feature type="compositionally biased region" description="Basic and acidic residues" evidence="1">
    <location>
        <begin position="55"/>
        <end position="64"/>
    </location>
</feature>
<dbReference type="EMBL" id="UYRV01011353">
    <property type="protein sequence ID" value="VDK58063.1"/>
    <property type="molecule type" value="Genomic_DNA"/>
</dbReference>
<dbReference type="AlphaFoldDB" id="A0A3P6RPU9"/>